<dbReference type="Gene3D" id="3.40.50.720">
    <property type="entry name" value="NAD(P)-binding Rossmann-like Domain"/>
    <property type="match status" value="1"/>
</dbReference>
<organism evidence="3 4">
    <name type="scientific">Qipengyuania marisflavi</name>
    <dbReference type="NCBI Taxonomy" id="2486356"/>
    <lineage>
        <taxon>Bacteria</taxon>
        <taxon>Pseudomonadati</taxon>
        <taxon>Pseudomonadota</taxon>
        <taxon>Alphaproteobacteria</taxon>
        <taxon>Sphingomonadales</taxon>
        <taxon>Erythrobacteraceae</taxon>
        <taxon>Qipengyuania</taxon>
    </lineage>
</organism>
<dbReference type="PANTHER" id="PTHR43267">
    <property type="entry name" value="TRNA THREONYLCARBAMOYLADENOSINE DEHYDRATASE"/>
    <property type="match status" value="1"/>
</dbReference>
<dbReference type="GO" id="GO:0061504">
    <property type="term" value="P:cyclic threonylcarbamoyladenosine biosynthetic process"/>
    <property type="evidence" value="ECO:0007669"/>
    <property type="project" value="TreeGrafter"/>
</dbReference>
<evidence type="ECO:0000313" key="4">
    <source>
        <dbReference type="Proteomes" id="UP000309668"/>
    </source>
</evidence>
<dbReference type="RefSeq" id="WP_010412478.1">
    <property type="nucleotide sequence ID" value="NZ_VCAO01000011.1"/>
</dbReference>
<dbReference type="Pfam" id="PF14461">
    <property type="entry name" value="Prok-E2_B"/>
    <property type="match status" value="1"/>
</dbReference>
<name>A0A5S3NYX8_9SPHN</name>
<sequence length="610" mass="65988">MSPTLAKPSRKAATAAMAEAPGATQSDVETKVGKWLETNTGARPLEEAELQRYRTKGARCGWRLDVAICDHPVALDLVIDSRFPCSRPRVALAEPPGYPSYPHVEEDGRLCIIEDSDELDHSQPIAIVKAVLGGAAKILEQGMAGTNQAEFQSEFLSYWNPTSNGKSIHSLVDPCGGTRRVKLWRSKAGYFVAEDRATLNAWLANRAGKGLPRGAECSSALLLWLHQPLLPSEYPDTPEDVRDLAARLGEPALSTLDAFLGRDQQDWVILLGAEADNGPCIAAVTVLSRKRHGRNRSNGTKGFRKGKAPQAVVLEQARHGVLLRHRVERADPWWVHGRDGNSDLTTLRTSRVVMVGCGSLGSPIARLLAQAGVGEIDLVDPDQMKLENTSRHILGADTYRQSKAAALAQRLQRDFPHSRATGHPTGWQELAVDHTDVLSQADLVVSTIGSWSHEAELNVRQLMTGHPATVLYAWAEPHAAAGHAVLIGKSGGCLACGLSSTGQPLFCAAEFPASTLQREAACGNYFQPYGVPEITAIASMAADLALDHLLDRAGDGVYRIASGREPAIGRVGGSWTNDWRAATQNRPSATMVERVWRHDPVCPACKNCDR</sequence>
<reference evidence="3 4" key="1">
    <citation type="submission" date="2019-05" db="EMBL/GenBank/DDBJ databases">
        <title>Erythrobacter marisflavi sp. nov., isolated from isolated from water of an estuary environment.</title>
        <authorList>
            <person name="Yoon J.-H."/>
        </authorList>
    </citation>
    <scope>NUCLEOTIDE SEQUENCE [LARGE SCALE GENOMIC DNA]</scope>
    <source>
        <strain evidence="3 4">KEM-5</strain>
    </source>
</reference>
<evidence type="ECO:0000259" key="1">
    <source>
        <dbReference type="Pfam" id="PF00899"/>
    </source>
</evidence>
<dbReference type="GO" id="GO:0008641">
    <property type="term" value="F:ubiquitin-like modifier activating enzyme activity"/>
    <property type="evidence" value="ECO:0007669"/>
    <property type="project" value="InterPro"/>
</dbReference>
<dbReference type="Proteomes" id="UP000309668">
    <property type="component" value="Unassembled WGS sequence"/>
</dbReference>
<dbReference type="InterPro" id="IPR045886">
    <property type="entry name" value="ThiF/MoeB/HesA"/>
</dbReference>
<comment type="caution">
    <text evidence="3">The sequence shown here is derived from an EMBL/GenBank/DDBJ whole genome shotgun (WGS) entry which is preliminary data.</text>
</comment>
<dbReference type="SUPFAM" id="SSF69572">
    <property type="entry name" value="Activating enzymes of the ubiquitin-like proteins"/>
    <property type="match status" value="1"/>
</dbReference>
<evidence type="ECO:0000259" key="2">
    <source>
        <dbReference type="Pfam" id="PF14461"/>
    </source>
</evidence>
<dbReference type="Pfam" id="PF00899">
    <property type="entry name" value="ThiF"/>
    <property type="match status" value="1"/>
</dbReference>
<proteinExistence type="predicted"/>
<dbReference type="PANTHER" id="PTHR43267:SF1">
    <property type="entry name" value="TRNA THREONYLCARBAMOYLADENOSINE DEHYDRATASE"/>
    <property type="match status" value="1"/>
</dbReference>
<dbReference type="EMBL" id="VCAO01000011">
    <property type="protein sequence ID" value="TMM45554.1"/>
    <property type="molecule type" value="Genomic_DNA"/>
</dbReference>
<evidence type="ECO:0000313" key="3">
    <source>
        <dbReference type="EMBL" id="TMM45554.1"/>
    </source>
</evidence>
<protein>
    <submittedName>
        <fullName evidence="3">Uncharacterized protein</fullName>
    </submittedName>
</protein>
<gene>
    <name evidence="3" type="ORF">FEV51_12435</name>
</gene>
<dbReference type="InterPro" id="IPR035985">
    <property type="entry name" value="Ubiquitin-activating_enz"/>
</dbReference>
<dbReference type="GO" id="GO:0061503">
    <property type="term" value="F:tRNA threonylcarbamoyladenosine dehydratase"/>
    <property type="evidence" value="ECO:0007669"/>
    <property type="project" value="TreeGrafter"/>
</dbReference>
<dbReference type="InterPro" id="IPR000594">
    <property type="entry name" value="ThiF_NAD_FAD-bd"/>
</dbReference>
<feature type="domain" description="THIF-type NAD/FAD binding fold" evidence="1">
    <location>
        <begin position="341"/>
        <end position="550"/>
    </location>
</feature>
<dbReference type="AlphaFoldDB" id="A0A5S3NYX8"/>
<keyword evidence="4" id="KW-1185">Reference proteome</keyword>
<accession>A0A5S3NYX8</accession>
<feature type="domain" description="Prokaryotic E2 family B" evidence="2">
    <location>
        <begin position="42"/>
        <end position="164"/>
    </location>
</feature>
<dbReference type="InterPro" id="IPR032701">
    <property type="entry name" value="Prok-E2_B_dom"/>
</dbReference>
<dbReference type="OrthoDB" id="891532at2"/>